<evidence type="ECO:0000256" key="1">
    <source>
        <dbReference type="SAM" id="MobiDB-lite"/>
    </source>
</evidence>
<name>A0A382TBA7_9ZZZZ</name>
<organism evidence="3">
    <name type="scientific">marine metagenome</name>
    <dbReference type="NCBI Taxonomy" id="408172"/>
    <lineage>
        <taxon>unclassified sequences</taxon>
        <taxon>metagenomes</taxon>
        <taxon>ecological metagenomes</taxon>
    </lineage>
</organism>
<feature type="domain" description="Cyclic nucleotide-binding" evidence="2">
    <location>
        <begin position="80"/>
        <end position="145"/>
    </location>
</feature>
<dbReference type="SUPFAM" id="SSF51206">
    <property type="entry name" value="cAMP-binding domain-like"/>
    <property type="match status" value="1"/>
</dbReference>
<dbReference type="InterPro" id="IPR014710">
    <property type="entry name" value="RmlC-like_jellyroll"/>
</dbReference>
<dbReference type="AlphaFoldDB" id="A0A382TBA7"/>
<dbReference type="PROSITE" id="PS50042">
    <property type="entry name" value="CNMP_BINDING_3"/>
    <property type="match status" value="1"/>
</dbReference>
<protein>
    <recommendedName>
        <fullName evidence="2">Cyclic nucleotide-binding domain-containing protein</fullName>
    </recommendedName>
</protein>
<dbReference type="InterPro" id="IPR000595">
    <property type="entry name" value="cNMP-bd_dom"/>
</dbReference>
<dbReference type="Gene3D" id="2.60.120.10">
    <property type="entry name" value="Jelly Rolls"/>
    <property type="match status" value="1"/>
</dbReference>
<reference evidence="3" key="1">
    <citation type="submission" date="2018-05" db="EMBL/GenBank/DDBJ databases">
        <authorList>
            <person name="Lanie J.A."/>
            <person name="Ng W.-L."/>
            <person name="Kazmierczak K.M."/>
            <person name="Andrzejewski T.M."/>
            <person name="Davidsen T.M."/>
            <person name="Wayne K.J."/>
            <person name="Tettelin H."/>
            <person name="Glass J.I."/>
            <person name="Rusch D."/>
            <person name="Podicherti R."/>
            <person name="Tsui H.-C.T."/>
            <person name="Winkler M.E."/>
        </authorList>
    </citation>
    <scope>NUCLEOTIDE SEQUENCE</scope>
</reference>
<proteinExistence type="predicted"/>
<feature type="compositionally biased region" description="Polar residues" evidence="1">
    <location>
        <begin position="8"/>
        <end position="17"/>
    </location>
</feature>
<evidence type="ECO:0000259" key="2">
    <source>
        <dbReference type="PROSITE" id="PS50042"/>
    </source>
</evidence>
<accession>A0A382TBA7</accession>
<evidence type="ECO:0000313" key="3">
    <source>
        <dbReference type="EMBL" id="SVD19082.1"/>
    </source>
</evidence>
<feature type="region of interest" description="Disordered" evidence="1">
    <location>
        <begin position="1"/>
        <end position="40"/>
    </location>
</feature>
<gene>
    <name evidence="3" type="ORF">METZ01_LOCUS371936</name>
</gene>
<dbReference type="EMBL" id="UINC01135120">
    <property type="protein sequence ID" value="SVD19082.1"/>
    <property type="molecule type" value="Genomic_DNA"/>
</dbReference>
<feature type="non-terminal residue" evidence="3">
    <location>
        <position position="202"/>
    </location>
</feature>
<sequence>MAGETKENQAQSGTLSTLDKPKRWDLPFSQDLPNEAERRDLTETELDRLLQSKPFSAMDLDKFPKSLAVRDILRNDTRIRKYRSGDAVVSAGDYGNSAFLILEGDCRAIIEGLDQSALGRTERKRHSVMGSLIKIFNNPKLPEVRDAQHYPQMDNKKLQAGASGNREGISTVFVQDVPNVLELSPDAFNATKNNVMPQGSLF</sequence>
<dbReference type="InterPro" id="IPR018490">
    <property type="entry name" value="cNMP-bd_dom_sf"/>
</dbReference>